<comment type="caution">
    <text evidence="1">The sequence shown here is derived from an EMBL/GenBank/DDBJ whole genome shotgun (WGS) entry which is preliminary data.</text>
</comment>
<accession>A0A412YFP5</accession>
<organism evidence="1 2">
    <name type="scientific">Bacteroides intestinalis</name>
    <dbReference type="NCBI Taxonomy" id="329854"/>
    <lineage>
        <taxon>Bacteria</taxon>
        <taxon>Pseudomonadati</taxon>
        <taxon>Bacteroidota</taxon>
        <taxon>Bacteroidia</taxon>
        <taxon>Bacteroidales</taxon>
        <taxon>Bacteroidaceae</taxon>
        <taxon>Bacteroides</taxon>
    </lineage>
</organism>
<protein>
    <submittedName>
        <fullName evidence="1">Uncharacterized protein</fullName>
    </submittedName>
</protein>
<name>A0A412YFP5_9BACE</name>
<dbReference type="EMBL" id="QRZF01000003">
    <property type="protein sequence ID" value="RGV56184.1"/>
    <property type="molecule type" value="Genomic_DNA"/>
</dbReference>
<proteinExistence type="predicted"/>
<reference evidence="1 2" key="1">
    <citation type="submission" date="2018-08" db="EMBL/GenBank/DDBJ databases">
        <title>A genome reference for cultivated species of the human gut microbiota.</title>
        <authorList>
            <person name="Zou Y."/>
            <person name="Xue W."/>
            <person name="Luo G."/>
        </authorList>
    </citation>
    <scope>NUCLEOTIDE SEQUENCE [LARGE SCALE GENOMIC DNA]</scope>
    <source>
        <strain evidence="1 2">AF14-32</strain>
    </source>
</reference>
<evidence type="ECO:0000313" key="1">
    <source>
        <dbReference type="EMBL" id="RGV56184.1"/>
    </source>
</evidence>
<dbReference type="Proteomes" id="UP000283850">
    <property type="component" value="Unassembled WGS sequence"/>
</dbReference>
<sequence length="588" mass="67442">MDQSWFEMHDLRKRKLDNSVWVPLRAEKEIRNSVRFGFIDYSEEFIGHSSIMVPIDQQSFSEKLDWTDIGISHTHNCSFHGDKYMPADVYCNNDFEGINLVLNQSFDNNLDCNEWHLHQDLVISLGLKREGDIWICPSEGYAEVAKLERNQEGSPVLLQIKNHFLKDYLCARKCGLYMTSYYSRDKICENTSVLSWTESSKEVKEGRNLWECRTLEIHEGGFPYGQKMAVSHVGRIDIDENEDIPDMTSFPTDENVKSDFFEKSFQGKKLYRIMSELWKYEWINPAKTSSIILGDEHPIDIYYITDAEGNKESGNSLNKGGKWLWFKPELVSNLLSIRGSSLNWYTRDTGRVACVPNGGIHFGVNELGLITVYAKDVGNLPEWQQQIWAGFNIAPEGGISKELHASQVKAEPAPTLAPEAFIERVITEINEEAKKQLDIRFFRGHHSISEIIKSINRFRAINENGLFSLAKDIARIIVDDIDIESVQKIAVPPKNTKWGSLKTIENLLALKISSENARKILSPIVGVYELRHGDAHLPSSDIENSFRLIQIDRSLPYVTQGYQMIYACVDNLYIILRILEKWNTKSEI</sequence>
<dbReference type="AlphaFoldDB" id="A0A412YFP5"/>
<evidence type="ECO:0000313" key="2">
    <source>
        <dbReference type="Proteomes" id="UP000283850"/>
    </source>
</evidence>
<gene>
    <name evidence="1" type="ORF">DWW10_05715</name>
</gene>
<dbReference type="RefSeq" id="WP_118421516.1">
    <property type="nucleotide sequence ID" value="NZ_QRZF01000003.1"/>
</dbReference>